<organism evidence="8 9">
    <name type="scientific">Solimonas aquatica</name>
    <dbReference type="NCBI Taxonomy" id="489703"/>
    <lineage>
        <taxon>Bacteria</taxon>
        <taxon>Pseudomonadati</taxon>
        <taxon>Pseudomonadota</taxon>
        <taxon>Gammaproteobacteria</taxon>
        <taxon>Nevskiales</taxon>
        <taxon>Nevskiaceae</taxon>
        <taxon>Solimonas</taxon>
    </lineage>
</organism>
<evidence type="ECO:0000256" key="6">
    <source>
        <dbReference type="ARBA" id="ARBA00032446"/>
    </source>
</evidence>
<gene>
    <name evidence="8" type="ORF">SAMN04488038_109208</name>
</gene>
<protein>
    <recommendedName>
        <fullName evidence="3">tRNA threonylcarbamoyladenosine biosynthesis protein TsaB</fullName>
    </recommendedName>
    <alternativeName>
        <fullName evidence="6">t(6)A37 threonylcarbamoyladenosine biosynthesis protein TsaB</fullName>
    </alternativeName>
</protein>
<reference evidence="8 9" key="1">
    <citation type="submission" date="2016-10" db="EMBL/GenBank/DDBJ databases">
        <authorList>
            <person name="de Groot N.N."/>
        </authorList>
    </citation>
    <scope>NUCLEOTIDE SEQUENCE [LARGE SCALE GENOMIC DNA]</scope>
    <source>
        <strain evidence="8 9">DSM 25927</strain>
    </source>
</reference>
<dbReference type="InterPro" id="IPR043129">
    <property type="entry name" value="ATPase_NBD"/>
</dbReference>
<evidence type="ECO:0000259" key="7">
    <source>
        <dbReference type="Pfam" id="PF00814"/>
    </source>
</evidence>
<accession>A0A1H9I6Z8</accession>
<dbReference type="STRING" id="489703.SAMN04488038_109208"/>
<keyword evidence="5" id="KW-0819">tRNA processing</keyword>
<evidence type="ECO:0000256" key="5">
    <source>
        <dbReference type="ARBA" id="ARBA00022694"/>
    </source>
</evidence>
<dbReference type="SUPFAM" id="SSF53067">
    <property type="entry name" value="Actin-like ATPase domain"/>
    <property type="match status" value="2"/>
</dbReference>
<dbReference type="Gene3D" id="3.30.420.40">
    <property type="match status" value="2"/>
</dbReference>
<feature type="domain" description="Gcp-like" evidence="7">
    <location>
        <begin position="30"/>
        <end position="137"/>
    </location>
</feature>
<sequence length="231" mass="24490">MKFLAVDTATEACSLALQIGEQRLSRFVCAGRSHTEQLLPMFQSLLAEAGLSPGQLDAYVCGVGPGSFAGVRIGVSFVKGLALAQDRPVVAVSSLAMLAAAAMAQGQERVLCAIDARMDEVYFAAYVRDAAGLPALLGEPRVCAPREVPRHEGSWAAVGSGWQRYEDSLRAASAAQLSQIDAQALPQAEQALRIALPELRAGRTIGAAQLSPLYLRNKVALTLIEQRARTS</sequence>
<comment type="similarity">
    <text evidence="2">Belongs to the KAE1 / TsaD family. TsaB subfamily.</text>
</comment>
<name>A0A1H9I6Z8_9GAMM</name>
<evidence type="ECO:0000313" key="8">
    <source>
        <dbReference type="EMBL" id="SEQ70357.1"/>
    </source>
</evidence>
<dbReference type="Pfam" id="PF00814">
    <property type="entry name" value="TsaD"/>
    <property type="match status" value="1"/>
</dbReference>
<keyword evidence="9" id="KW-1185">Reference proteome</keyword>
<evidence type="ECO:0000256" key="2">
    <source>
        <dbReference type="ARBA" id="ARBA00010493"/>
    </source>
</evidence>
<dbReference type="FunFam" id="3.30.420.40:FF:000097">
    <property type="entry name" value="tRNA threonylcarbamoyladenosine biosynthesis protein TsaB"/>
    <property type="match status" value="1"/>
</dbReference>
<dbReference type="PANTHER" id="PTHR11735:SF11">
    <property type="entry name" value="TRNA THREONYLCARBAMOYLADENOSINE BIOSYNTHESIS PROTEIN TSAB"/>
    <property type="match status" value="1"/>
</dbReference>
<dbReference type="RefSeq" id="WP_093286747.1">
    <property type="nucleotide sequence ID" value="NZ_FOFS01000009.1"/>
</dbReference>
<dbReference type="GO" id="GO:0005829">
    <property type="term" value="C:cytosol"/>
    <property type="evidence" value="ECO:0007669"/>
    <property type="project" value="TreeGrafter"/>
</dbReference>
<dbReference type="NCBIfam" id="TIGR03725">
    <property type="entry name" value="T6A_YeaZ"/>
    <property type="match status" value="1"/>
</dbReference>
<evidence type="ECO:0000313" key="9">
    <source>
        <dbReference type="Proteomes" id="UP000199233"/>
    </source>
</evidence>
<dbReference type="InterPro" id="IPR022496">
    <property type="entry name" value="T6A_TsaB"/>
</dbReference>
<dbReference type="EMBL" id="FOFS01000009">
    <property type="protein sequence ID" value="SEQ70357.1"/>
    <property type="molecule type" value="Genomic_DNA"/>
</dbReference>
<dbReference type="Proteomes" id="UP000199233">
    <property type="component" value="Unassembled WGS sequence"/>
</dbReference>
<dbReference type="InterPro" id="IPR000905">
    <property type="entry name" value="Gcp-like_dom"/>
</dbReference>
<dbReference type="PANTHER" id="PTHR11735">
    <property type="entry name" value="TRNA N6-ADENOSINE THREONYLCARBAMOYLTRANSFERASE"/>
    <property type="match status" value="1"/>
</dbReference>
<comment type="subcellular location">
    <subcellularLocation>
        <location evidence="1">Cytoplasm</location>
    </subcellularLocation>
</comment>
<evidence type="ECO:0000256" key="4">
    <source>
        <dbReference type="ARBA" id="ARBA00022490"/>
    </source>
</evidence>
<dbReference type="GO" id="GO:0002949">
    <property type="term" value="P:tRNA threonylcarbamoyladenosine modification"/>
    <property type="evidence" value="ECO:0007669"/>
    <property type="project" value="InterPro"/>
</dbReference>
<dbReference type="OrthoDB" id="9809995at2"/>
<dbReference type="CDD" id="cd24032">
    <property type="entry name" value="ASKHA_NBD_TsaB"/>
    <property type="match status" value="1"/>
</dbReference>
<dbReference type="AlphaFoldDB" id="A0A1H9I6Z8"/>
<proteinExistence type="inferred from homology"/>
<evidence type="ECO:0000256" key="1">
    <source>
        <dbReference type="ARBA" id="ARBA00004496"/>
    </source>
</evidence>
<evidence type="ECO:0000256" key="3">
    <source>
        <dbReference type="ARBA" id="ARBA00019012"/>
    </source>
</evidence>
<keyword evidence="4" id="KW-0963">Cytoplasm</keyword>